<evidence type="ECO:0000256" key="5">
    <source>
        <dbReference type="SAM" id="Phobius"/>
    </source>
</evidence>
<dbReference type="Gene3D" id="2.60.40.10">
    <property type="entry name" value="Immunoglobulins"/>
    <property type="match status" value="2"/>
</dbReference>
<evidence type="ECO:0000313" key="7">
    <source>
        <dbReference type="Ensembl" id="ENSATEP00000014987.2"/>
    </source>
</evidence>
<reference evidence="7" key="2">
    <citation type="submission" date="2025-08" db="UniProtKB">
        <authorList>
            <consortium name="Ensembl"/>
        </authorList>
    </citation>
    <scope>IDENTIFICATION</scope>
</reference>
<comment type="subcellular location">
    <subcellularLocation>
        <location evidence="1">Membrane</location>
    </subcellularLocation>
</comment>
<dbReference type="OrthoDB" id="9805957at2759"/>
<keyword evidence="2 5" id="KW-0812">Transmembrane</keyword>
<protein>
    <recommendedName>
        <fullName evidence="6">Immunoglobulin domain-containing protein</fullName>
    </recommendedName>
</protein>
<evidence type="ECO:0000256" key="1">
    <source>
        <dbReference type="ARBA" id="ARBA00004370"/>
    </source>
</evidence>
<evidence type="ECO:0000259" key="6">
    <source>
        <dbReference type="SMART" id="SM00409"/>
    </source>
</evidence>
<dbReference type="InterPro" id="IPR013106">
    <property type="entry name" value="Ig_V-set"/>
</dbReference>
<dbReference type="SMART" id="SM00409">
    <property type="entry name" value="IG"/>
    <property type="match status" value="1"/>
</dbReference>
<dbReference type="InterPro" id="IPR003599">
    <property type="entry name" value="Ig_sub"/>
</dbReference>
<dbReference type="PANTHER" id="PTHR11860:SF118">
    <property type="entry name" value="CMRF35-LIKE MOLECULE 3-RELATED"/>
    <property type="match status" value="1"/>
</dbReference>
<dbReference type="Proteomes" id="UP000265040">
    <property type="component" value="Chromosome 1"/>
</dbReference>
<name>A0A3Q1I0N6_ANATE</name>
<dbReference type="PANTHER" id="PTHR11860">
    <property type="entry name" value="POLYMERIC-IMMUNOGLOBULIN RECEPTOR"/>
    <property type="match status" value="1"/>
</dbReference>
<dbReference type="GeneTree" id="ENSGT00910000145048"/>
<feature type="compositionally biased region" description="Polar residues" evidence="4">
    <location>
        <begin position="334"/>
        <end position="351"/>
    </location>
</feature>
<dbReference type="GO" id="GO:0004888">
    <property type="term" value="F:transmembrane signaling receptor activity"/>
    <property type="evidence" value="ECO:0007669"/>
    <property type="project" value="TreeGrafter"/>
</dbReference>
<dbReference type="Ensembl" id="ENSATET00000015223.2">
    <property type="protein sequence ID" value="ENSATEP00000014987.2"/>
    <property type="gene ID" value="ENSATEG00000010433.2"/>
</dbReference>
<dbReference type="Pfam" id="PF07686">
    <property type="entry name" value="V-set"/>
    <property type="match status" value="2"/>
</dbReference>
<keyword evidence="5" id="KW-1133">Transmembrane helix</keyword>
<evidence type="ECO:0000256" key="2">
    <source>
        <dbReference type="ARBA" id="ARBA00022692"/>
    </source>
</evidence>
<feature type="transmembrane region" description="Helical" evidence="5">
    <location>
        <begin position="248"/>
        <end position="269"/>
    </location>
</feature>
<feature type="domain" description="Immunoglobulin" evidence="6">
    <location>
        <begin position="34"/>
        <end position="129"/>
    </location>
</feature>
<dbReference type="AlphaFoldDB" id="A0A3Q1I0N6"/>
<feature type="region of interest" description="Disordered" evidence="4">
    <location>
        <begin position="334"/>
        <end position="367"/>
    </location>
</feature>
<reference evidence="7" key="1">
    <citation type="submission" date="2021-04" db="EMBL/GenBank/DDBJ databases">
        <authorList>
            <consortium name="Wellcome Sanger Institute Data Sharing"/>
        </authorList>
    </citation>
    <scope>NUCLEOTIDE SEQUENCE [LARGE SCALE GENOMIC DNA]</scope>
</reference>
<sequence>MGITAVKKKDRWEPKNGLLILLIKDHLRDTMTEALSVTGEMGGKVSIKCSHANAFSNIKYFCKGECRSEDVLISSRDKKDLNSKYVISDEGNKFTVTISHLTKDDSGTYWCGIDRVGLDTYNKVVLTVIKGEMTQCYVCSVHEESFYDEDEKFHCTELISTQTANYTKRERFSLKYNKHQGVFIVTISALTQADAGRYQCAVKSSDDSNHCRTEMHLSILSEYGFAINCAEYTLTHPSVKLCCCLLDAVVIVGLSVFLCLGVCILVELVQISHPSLSSLQGNNGDHNYEEIQMWSQQASSGAALSSIYTMVSPHADQLHYASVTFQKDSVSFSIDGNTPPNQNKNDSSSRAQGGIQPPARGSTVKHI</sequence>
<dbReference type="InterPro" id="IPR036179">
    <property type="entry name" value="Ig-like_dom_sf"/>
</dbReference>
<reference evidence="7" key="3">
    <citation type="submission" date="2025-09" db="UniProtKB">
        <authorList>
            <consortium name="Ensembl"/>
        </authorList>
    </citation>
    <scope>IDENTIFICATION</scope>
</reference>
<dbReference type="SUPFAM" id="SSF48726">
    <property type="entry name" value="Immunoglobulin"/>
    <property type="match status" value="2"/>
</dbReference>
<organism evidence="7 8">
    <name type="scientific">Anabas testudineus</name>
    <name type="common">Climbing perch</name>
    <name type="synonym">Anthias testudineus</name>
    <dbReference type="NCBI Taxonomy" id="64144"/>
    <lineage>
        <taxon>Eukaryota</taxon>
        <taxon>Metazoa</taxon>
        <taxon>Chordata</taxon>
        <taxon>Craniata</taxon>
        <taxon>Vertebrata</taxon>
        <taxon>Euteleostomi</taxon>
        <taxon>Actinopterygii</taxon>
        <taxon>Neopterygii</taxon>
        <taxon>Teleostei</taxon>
        <taxon>Neoteleostei</taxon>
        <taxon>Acanthomorphata</taxon>
        <taxon>Anabantaria</taxon>
        <taxon>Anabantiformes</taxon>
        <taxon>Anabantoidei</taxon>
        <taxon>Anabantidae</taxon>
        <taxon>Anabas</taxon>
    </lineage>
</organism>
<dbReference type="STRING" id="64144.ENSATEP00000014987"/>
<proteinExistence type="predicted"/>
<dbReference type="InterPro" id="IPR050671">
    <property type="entry name" value="CD300_family_receptors"/>
</dbReference>
<dbReference type="GO" id="GO:0005886">
    <property type="term" value="C:plasma membrane"/>
    <property type="evidence" value="ECO:0007669"/>
    <property type="project" value="TreeGrafter"/>
</dbReference>
<evidence type="ECO:0000313" key="8">
    <source>
        <dbReference type="Proteomes" id="UP000265040"/>
    </source>
</evidence>
<evidence type="ECO:0000256" key="4">
    <source>
        <dbReference type="SAM" id="MobiDB-lite"/>
    </source>
</evidence>
<evidence type="ECO:0000256" key="3">
    <source>
        <dbReference type="ARBA" id="ARBA00023136"/>
    </source>
</evidence>
<accession>A0A3Q1I0N6</accession>
<keyword evidence="3 5" id="KW-0472">Membrane</keyword>
<keyword evidence="8" id="KW-1185">Reference proteome</keyword>
<dbReference type="InterPro" id="IPR013783">
    <property type="entry name" value="Ig-like_fold"/>
</dbReference>
<dbReference type="InParanoid" id="A0A3Q1I0N6"/>